<dbReference type="Proteomes" id="UP000077857">
    <property type="component" value="Unassembled WGS sequence"/>
</dbReference>
<evidence type="ECO:0000313" key="2">
    <source>
        <dbReference type="EMBL" id="OAI15165.1"/>
    </source>
</evidence>
<feature type="chain" id="PRO_5008068958" description="PEP-CTERM protein-sorting domain-containing protein" evidence="1">
    <location>
        <begin position="31"/>
        <end position="206"/>
    </location>
</feature>
<dbReference type="Gene3D" id="2.60.40.680">
    <property type="match status" value="1"/>
</dbReference>
<evidence type="ECO:0000256" key="1">
    <source>
        <dbReference type="SAM" id="SignalP"/>
    </source>
</evidence>
<dbReference type="EMBL" id="LUUJ01000084">
    <property type="protein sequence ID" value="OAI15165.1"/>
    <property type="molecule type" value="Genomic_DNA"/>
</dbReference>
<feature type="signal peptide" evidence="1">
    <location>
        <begin position="1"/>
        <end position="30"/>
    </location>
</feature>
<sequence>MLNRHAKFSSLLFSLLAAAALLLAAPAARAAISITPHDVAGAPGSNVDVTFDFDFGANTLISSFDLGLVFDPALLTLLDGDFYQNGAAVDALNGLDAAGTLIPNFDLSNGSIGVAWYALDSNFQPLPPLALSGTYSLLLSFQLNNSFPIAQETPVVLTLDASDENLDPIDTISKIANVAAVPLPPSLLMMLSGLGMLAVSRVRRSV</sequence>
<accession>A0A177NBB0</accession>
<protein>
    <recommendedName>
        <fullName evidence="4">PEP-CTERM protein-sorting domain-containing protein</fullName>
    </recommendedName>
</protein>
<reference evidence="2 3" key="1">
    <citation type="submission" date="2016-03" db="EMBL/GenBank/DDBJ databases">
        <authorList>
            <person name="Ploux O."/>
        </authorList>
    </citation>
    <scope>NUCLEOTIDE SEQUENCE [LARGE SCALE GENOMIC DNA]</scope>
    <source>
        <strain evidence="2 3">R-45378</strain>
    </source>
</reference>
<dbReference type="AlphaFoldDB" id="A0A177NBB0"/>
<keyword evidence="1" id="KW-0732">Signal</keyword>
<comment type="caution">
    <text evidence="2">The sequence shown here is derived from an EMBL/GenBank/DDBJ whole genome shotgun (WGS) entry which is preliminary data.</text>
</comment>
<proteinExistence type="predicted"/>
<evidence type="ECO:0008006" key="4">
    <source>
        <dbReference type="Google" id="ProtNLM"/>
    </source>
</evidence>
<organism evidence="2 3">
    <name type="scientific">Methylomonas koyamae</name>
    <dbReference type="NCBI Taxonomy" id="702114"/>
    <lineage>
        <taxon>Bacteria</taxon>
        <taxon>Pseudomonadati</taxon>
        <taxon>Pseudomonadota</taxon>
        <taxon>Gammaproteobacteria</taxon>
        <taxon>Methylococcales</taxon>
        <taxon>Methylococcaceae</taxon>
        <taxon>Methylomonas</taxon>
    </lineage>
</organism>
<gene>
    <name evidence="2" type="ORF">A1507_14790</name>
</gene>
<name>A0A177NBB0_9GAMM</name>
<evidence type="ECO:0000313" key="3">
    <source>
        <dbReference type="Proteomes" id="UP000077857"/>
    </source>
</evidence>
<dbReference type="RefSeq" id="WP_064040914.1">
    <property type="nucleotide sequence ID" value="NZ_LUUJ01000084.1"/>
</dbReference>